<proteinExistence type="predicted"/>
<dbReference type="Proteomes" id="UP001341840">
    <property type="component" value="Unassembled WGS sequence"/>
</dbReference>
<name>A0ABU6SSH7_9FABA</name>
<reference evidence="1 2" key="1">
    <citation type="journal article" date="2023" name="Plants (Basel)">
        <title>Bridging the Gap: Combining Genomics and Transcriptomics Approaches to Understand Stylosanthes scabra, an Orphan Legume from the Brazilian Caatinga.</title>
        <authorList>
            <person name="Ferreira-Neto J.R.C."/>
            <person name="da Silva M.D."/>
            <person name="Binneck E."/>
            <person name="de Melo N.F."/>
            <person name="da Silva R.H."/>
            <person name="de Melo A.L.T.M."/>
            <person name="Pandolfi V."/>
            <person name="Bustamante F.O."/>
            <person name="Brasileiro-Vidal A.C."/>
            <person name="Benko-Iseppon A.M."/>
        </authorList>
    </citation>
    <scope>NUCLEOTIDE SEQUENCE [LARGE SCALE GENOMIC DNA]</scope>
    <source>
        <tissue evidence="1">Leaves</tissue>
    </source>
</reference>
<evidence type="ECO:0000313" key="1">
    <source>
        <dbReference type="EMBL" id="MED6139154.1"/>
    </source>
</evidence>
<gene>
    <name evidence="1" type="ORF">PIB30_081231</name>
</gene>
<organism evidence="1 2">
    <name type="scientific">Stylosanthes scabra</name>
    <dbReference type="NCBI Taxonomy" id="79078"/>
    <lineage>
        <taxon>Eukaryota</taxon>
        <taxon>Viridiplantae</taxon>
        <taxon>Streptophyta</taxon>
        <taxon>Embryophyta</taxon>
        <taxon>Tracheophyta</taxon>
        <taxon>Spermatophyta</taxon>
        <taxon>Magnoliopsida</taxon>
        <taxon>eudicotyledons</taxon>
        <taxon>Gunneridae</taxon>
        <taxon>Pentapetalae</taxon>
        <taxon>rosids</taxon>
        <taxon>fabids</taxon>
        <taxon>Fabales</taxon>
        <taxon>Fabaceae</taxon>
        <taxon>Papilionoideae</taxon>
        <taxon>50 kb inversion clade</taxon>
        <taxon>dalbergioids sensu lato</taxon>
        <taxon>Dalbergieae</taxon>
        <taxon>Pterocarpus clade</taxon>
        <taxon>Stylosanthes</taxon>
    </lineage>
</organism>
<protein>
    <submittedName>
        <fullName evidence="1">Uncharacterized protein</fullName>
    </submittedName>
</protein>
<accession>A0ABU6SSH7</accession>
<keyword evidence="2" id="KW-1185">Reference proteome</keyword>
<evidence type="ECO:0000313" key="2">
    <source>
        <dbReference type="Proteomes" id="UP001341840"/>
    </source>
</evidence>
<comment type="caution">
    <text evidence="1">The sequence shown here is derived from an EMBL/GenBank/DDBJ whole genome shotgun (WGS) entry which is preliminary data.</text>
</comment>
<sequence>MGSSHVEAQLAYAGSEVANPLLAPAKWHACRVAASQVSPAIGKMESKPPLSCHGRNGRNGFYALIRYQVRRENLETKVLNKRADPTNLINFYGPRVGRIRLNLNP</sequence>
<dbReference type="EMBL" id="JASCZI010061623">
    <property type="protein sequence ID" value="MED6139154.1"/>
    <property type="molecule type" value="Genomic_DNA"/>
</dbReference>